<dbReference type="InterPro" id="IPR027357">
    <property type="entry name" value="DOCKER_dom"/>
</dbReference>
<comment type="similarity">
    <text evidence="1">Belongs to the DOCK family.</text>
</comment>
<dbReference type="InterPro" id="IPR046770">
    <property type="entry name" value="DOCKER_Lobe_B"/>
</dbReference>
<keyword evidence="4" id="KW-1185">Reference proteome</keyword>
<feature type="domain" description="DOCKER" evidence="2">
    <location>
        <begin position="1"/>
        <end position="235"/>
    </location>
</feature>
<reference evidence="3" key="1">
    <citation type="journal article" date="2023" name="G3 (Bethesda)">
        <title>Whole genome assemblies of Zophobas morio and Tenebrio molitor.</title>
        <authorList>
            <person name="Kaur S."/>
            <person name="Stinson S.A."/>
            <person name="diCenzo G.C."/>
        </authorList>
    </citation>
    <scope>NUCLEOTIDE SEQUENCE</scope>
    <source>
        <strain evidence="3">QUZm001</strain>
    </source>
</reference>
<accession>A0AA38MIA9</accession>
<comment type="caution">
    <text evidence="3">The sequence shown here is derived from an EMBL/GenBank/DDBJ whole genome shotgun (WGS) entry which is preliminary data.</text>
</comment>
<dbReference type="Pfam" id="PF20422">
    <property type="entry name" value="DHR-2_Lobe_B"/>
    <property type="match status" value="1"/>
</dbReference>
<evidence type="ECO:0000256" key="1">
    <source>
        <dbReference type="PROSITE-ProRule" id="PRU00984"/>
    </source>
</evidence>
<gene>
    <name evidence="3" type="ORF">Zmor_016234</name>
</gene>
<dbReference type="Gene3D" id="1.20.58.740">
    <property type="match status" value="1"/>
</dbReference>
<evidence type="ECO:0000259" key="2">
    <source>
        <dbReference type="PROSITE" id="PS51651"/>
    </source>
</evidence>
<dbReference type="AlphaFoldDB" id="A0AA38MIA9"/>
<name>A0AA38MIA9_9CUCU</name>
<dbReference type="GO" id="GO:0005085">
    <property type="term" value="F:guanyl-nucleotide exchange factor activity"/>
    <property type="evidence" value="ECO:0007669"/>
    <property type="project" value="InterPro"/>
</dbReference>
<dbReference type="EMBL" id="JALNTZ010000004">
    <property type="protein sequence ID" value="KAJ3657217.1"/>
    <property type="molecule type" value="Genomic_DNA"/>
</dbReference>
<protein>
    <recommendedName>
        <fullName evidence="2">DOCKER domain-containing protein</fullName>
    </recommendedName>
</protein>
<evidence type="ECO:0000313" key="3">
    <source>
        <dbReference type="EMBL" id="KAJ3657217.1"/>
    </source>
</evidence>
<dbReference type="InterPro" id="IPR026791">
    <property type="entry name" value="DOCK"/>
</dbReference>
<dbReference type="InterPro" id="IPR046773">
    <property type="entry name" value="DOCKER_Lobe_C"/>
</dbReference>
<sequence>MIFVSDKSKVTFRTSIEIKVTQSELDPKLAYIQVTHVTPYLEKTELEDRQTDFEQNHDIDTFMFETPFTKDGKARGNPEEQWKRRTILKTEYSFPYVKKRIKVQSRRTTELSPIEVAIHEMHVRVQELEDVVFMEPTDAKKLQLLLQGSVCVQVNAGPLAYASVFLDPALCNMYPEDKVEELKDIFREFLKICYSALQVNGKLISQDQLEYQEVLRQNYKKLCTSLSSLFGESLWPHDETGSFKRNSMALFSAISGASQNSSTA</sequence>
<evidence type="ECO:0000313" key="4">
    <source>
        <dbReference type="Proteomes" id="UP001168821"/>
    </source>
</evidence>
<dbReference type="PANTHER" id="PTHR23317:SF26">
    <property type="entry name" value="ZIZIMIN, ISOFORM K"/>
    <property type="match status" value="1"/>
</dbReference>
<dbReference type="GO" id="GO:0007264">
    <property type="term" value="P:small GTPase-mediated signal transduction"/>
    <property type="evidence" value="ECO:0007669"/>
    <property type="project" value="InterPro"/>
</dbReference>
<dbReference type="PANTHER" id="PTHR23317">
    <property type="entry name" value="DEDICATOR OF CYTOKINESIS DOCK"/>
    <property type="match status" value="1"/>
</dbReference>
<dbReference type="InterPro" id="IPR043162">
    <property type="entry name" value="DOCK_C_lobe_C"/>
</dbReference>
<dbReference type="PROSITE" id="PS51651">
    <property type="entry name" value="DOCKER"/>
    <property type="match status" value="1"/>
</dbReference>
<proteinExistence type="inferred from homology"/>
<dbReference type="Pfam" id="PF20421">
    <property type="entry name" value="DHR-2_Lobe_C"/>
    <property type="match status" value="1"/>
</dbReference>
<organism evidence="3 4">
    <name type="scientific">Zophobas morio</name>
    <dbReference type="NCBI Taxonomy" id="2755281"/>
    <lineage>
        <taxon>Eukaryota</taxon>
        <taxon>Metazoa</taxon>
        <taxon>Ecdysozoa</taxon>
        <taxon>Arthropoda</taxon>
        <taxon>Hexapoda</taxon>
        <taxon>Insecta</taxon>
        <taxon>Pterygota</taxon>
        <taxon>Neoptera</taxon>
        <taxon>Endopterygota</taxon>
        <taxon>Coleoptera</taxon>
        <taxon>Polyphaga</taxon>
        <taxon>Cucujiformia</taxon>
        <taxon>Tenebrionidae</taxon>
        <taxon>Zophobas</taxon>
    </lineage>
</organism>
<dbReference type="Proteomes" id="UP001168821">
    <property type="component" value="Unassembled WGS sequence"/>
</dbReference>